<keyword evidence="1" id="KW-1133">Transmembrane helix</keyword>
<feature type="transmembrane region" description="Helical" evidence="1">
    <location>
        <begin position="32"/>
        <end position="52"/>
    </location>
</feature>
<accession>A0A450S610</accession>
<keyword evidence="1" id="KW-0472">Membrane</keyword>
<feature type="transmembrane region" description="Helical" evidence="1">
    <location>
        <begin position="58"/>
        <end position="79"/>
    </location>
</feature>
<evidence type="ECO:0000313" key="2">
    <source>
        <dbReference type="EMBL" id="VFJ47325.1"/>
    </source>
</evidence>
<gene>
    <name evidence="2" type="ORF">BECKFW1821B_GA0114236_100234</name>
</gene>
<protein>
    <submittedName>
        <fullName evidence="2">Uncharacterized protein</fullName>
    </submittedName>
</protein>
<reference evidence="2" key="1">
    <citation type="submission" date="2019-02" db="EMBL/GenBank/DDBJ databases">
        <authorList>
            <person name="Gruber-Vodicka R. H."/>
            <person name="Seah K. B. B."/>
        </authorList>
    </citation>
    <scope>NUCLEOTIDE SEQUENCE</scope>
    <source>
        <strain evidence="2">BECK_BZ106</strain>
    </source>
</reference>
<dbReference type="EMBL" id="CAADFD010000002">
    <property type="protein sequence ID" value="VFJ47325.1"/>
    <property type="molecule type" value="Genomic_DNA"/>
</dbReference>
<organism evidence="2">
    <name type="scientific">Candidatus Kentrum sp. FW</name>
    <dbReference type="NCBI Taxonomy" id="2126338"/>
    <lineage>
        <taxon>Bacteria</taxon>
        <taxon>Pseudomonadati</taxon>
        <taxon>Pseudomonadota</taxon>
        <taxon>Gammaproteobacteria</taxon>
        <taxon>Candidatus Kentrum</taxon>
    </lineage>
</organism>
<proteinExistence type="predicted"/>
<dbReference type="AlphaFoldDB" id="A0A450S610"/>
<evidence type="ECO:0000256" key="1">
    <source>
        <dbReference type="SAM" id="Phobius"/>
    </source>
</evidence>
<feature type="transmembrane region" description="Helical" evidence="1">
    <location>
        <begin position="6"/>
        <end position="25"/>
    </location>
</feature>
<sequence length="129" mass="14774">MDVLASYFIYAFIGLSFAALSLGFLETEGLEIFYILFELDYYISVSSLFTNIQDATAFVYSTFFTSFVFYLFVIASFLIRFLRPIQFMLLPVMHWVSISRNPIKSFVGIAGGMAFSLEAMKRLFPDIGR</sequence>
<keyword evidence="1" id="KW-0812">Transmembrane</keyword>
<name>A0A450S610_9GAMM</name>